<evidence type="ECO:0000313" key="7">
    <source>
        <dbReference type="Proteomes" id="UP000053095"/>
    </source>
</evidence>
<feature type="compositionally biased region" description="Basic and acidic residues" evidence="4">
    <location>
        <begin position="311"/>
        <end position="326"/>
    </location>
</feature>
<feature type="signal peptide" evidence="5">
    <location>
        <begin position="1"/>
        <end position="19"/>
    </location>
</feature>
<dbReference type="PANTHER" id="PTHR24173:SF74">
    <property type="entry name" value="ANKYRIN REPEAT DOMAIN-CONTAINING PROTEIN 16"/>
    <property type="match status" value="1"/>
</dbReference>
<feature type="repeat" description="ANK" evidence="3">
    <location>
        <begin position="37"/>
        <end position="57"/>
    </location>
</feature>
<feature type="region of interest" description="Disordered" evidence="4">
    <location>
        <begin position="199"/>
        <end position="326"/>
    </location>
</feature>
<dbReference type="EMBL" id="DF933856">
    <property type="protein sequence ID" value="GAM43840.1"/>
    <property type="molecule type" value="Genomic_DNA"/>
</dbReference>
<keyword evidence="5" id="KW-0732">Signal</keyword>
<dbReference type="Gene3D" id="1.25.40.20">
    <property type="entry name" value="Ankyrin repeat-containing domain"/>
    <property type="match status" value="2"/>
</dbReference>
<dbReference type="PROSITE" id="PS50297">
    <property type="entry name" value="ANK_REP_REGION"/>
    <property type="match status" value="2"/>
</dbReference>
<evidence type="ECO:0000256" key="4">
    <source>
        <dbReference type="SAM" id="MobiDB-lite"/>
    </source>
</evidence>
<evidence type="ECO:0000256" key="3">
    <source>
        <dbReference type="PROSITE-ProRule" id="PRU00023"/>
    </source>
</evidence>
<protein>
    <submittedName>
        <fullName evidence="6">Ankyrin repeat domain protein</fullName>
    </submittedName>
</protein>
<keyword evidence="2 3" id="KW-0040">ANK repeat</keyword>
<dbReference type="InterPro" id="IPR036770">
    <property type="entry name" value="Ankyrin_rpt-contain_sf"/>
</dbReference>
<dbReference type="Proteomes" id="UP000053095">
    <property type="component" value="Unassembled WGS sequence"/>
</dbReference>
<dbReference type="InterPro" id="IPR002110">
    <property type="entry name" value="Ankyrin_rpt"/>
</dbReference>
<reference evidence="7" key="1">
    <citation type="journal article" date="2015" name="Genome Announc.">
        <title>Draft genome sequence of Talaromyces cellulolyticus strain Y-94, a source of lignocellulosic biomass-degrading enzymes.</title>
        <authorList>
            <person name="Fujii T."/>
            <person name="Koike H."/>
            <person name="Sawayama S."/>
            <person name="Yano S."/>
            <person name="Inoue H."/>
        </authorList>
    </citation>
    <scope>NUCLEOTIDE SEQUENCE [LARGE SCALE GENOMIC DNA]</scope>
    <source>
        <strain evidence="7">Y-94</strain>
    </source>
</reference>
<comment type="caution">
    <text evidence="6">The sequence shown here is derived from an EMBL/GenBank/DDBJ whole genome shotgun (WGS) entry which is preliminary data.</text>
</comment>
<evidence type="ECO:0000256" key="1">
    <source>
        <dbReference type="ARBA" id="ARBA00022737"/>
    </source>
</evidence>
<keyword evidence="1" id="KW-0677">Repeat</keyword>
<feature type="compositionally biased region" description="Basic and acidic residues" evidence="4">
    <location>
        <begin position="199"/>
        <end position="215"/>
    </location>
</feature>
<feature type="compositionally biased region" description="Acidic residues" evidence="4">
    <location>
        <begin position="296"/>
        <end position="305"/>
    </location>
</feature>
<dbReference type="Pfam" id="PF13637">
    <property type="entry name" value="Ank_4"/>
    <property type="match status" value="1"/>
</dbReference>
<dbReference type="AlphaFoldDB" id="A0A6V8HPF5"/>
<dbReference type="Pfam" id="PF12796">
    <property type="entry name" value="Ank_2"/>
    <property type="match status" value="1"/>
</dbReference>
<feature type="compositionally biased region" description="Polar residues" evidence="4">
    <location>
        <begin position="82"/>
        <end position="96"/>
    </location>
</feature>
<feature type="repeat" description="ANK" evidence="3">
    <location>
        <begin position="139"/>
        <end position="171"/>
    </location>
</feature>
<evidence type="ECO:0000313" key="6">
    <source>
        <dbReference type="EMBL" id="GAM43840.1"/>
    </source>
</evidence>
<feature type="chain" id="PRO_5028202564" evidence="5">
    <location>
        <begin position="20"/>
        <end position="326"/>
    </location>
</feature>
<dbReference type="PANTHER" id="PTHR24173">
    <property type="entry name" value="ANKYRIN REPEAT CONTAINING"/>
    <property type="match status" value="1"/>
</dbReference>
<keyword evidence="7" id="KW-1185">Reference proteome</keyword>
<feature type="region of interest" description="Disordered" evidence="4">
    <location>
        <begin position="82"/>
        <end position="108"/>
    </location>
</feature>
<dbReference type="SMART" id="SM00248">
    <property type="entry name" value="ANK"/>
    <property type="match status" value="3"/>
</dbReference>
<proteinExistence type="predicted"/>
<feature type="compositionally biased region" description="Polar residues" evidence="4">
    <location>
        <begin position="249"/>
        <end position="283"/>
    </location>
</feature>
<organism evidence="6 7">
    <name type="scientific">Talaromyces pinophilus</name>
    <name type="common">Penicillium pinophilum</name>
    <dbReference type="NCBI Taxonomy" id="128442"/>
    <lineage>
        <taxon>Eukaryota</taxon>
        <taxon>Fungi</taxon>
        <taxon>Dikarya</taxon>
        <taxon>Ascomycota</taxon>
        <taxon>Pezizomycotina</taxon>
        <taxon>Eurotiomycetes</taxon>
        <taxon>Eurotiomycetidae</taxon>
        <taxon>Eurotiales</taxon>
        <taxon>Trichocomaceae</taxon>
        <taxon>Talaromyces</taxon>
        <taxon>Talaromyces sect. Talaromyces</taxon>
    </lineage>
</organism>
<accession>A0A6V8HPF5</accession>
<gene>
    <name evidence="6" type="ORF">TCE0_060f18980</name>
</gene>
<dbReference type="SUPFAM" id="SSF48403">
    <property type="entry name" value="Ankyrin repeat"/>
    <property type="match status" value="1"/>
</dbReference>
<name>A0A6V8HPF5_TALPI</name>
<dbReference type="PROSITE" id="PS50088">
    <property type="entry name" value="ANK_REPEAT"/>
    <property type="match status" value="2"/>
</dbReference>
<sequence>MVWLLKRLLLSLGHDSCTPNIDRTGYDSAPGISRNVDGSTALHLAAAQSHPECVDLLCRTFPHIVDWKDNEGRTPLMLAAQSSNPSHAPISTNSSAHIPPPTGRRPRAVSTNSAMASEDIATITILLSYAASVIATDNLGNTALHYASAWGNLKAVRALLAAGTPPLSPNKANHTPLDYSITKQAAQYFQSIVNEFENSTRSDDARKSWSSDHHQHQQPTLKLNTAAVRAIATPPDESRAGGTRMLGSPMSSPVKSSRNVEQRQQMQYPSHHQHQSSNASPTKKNFGGLRLVIDTESAEYADLDDVPSTAKRIERPSIDEPRMAQS</sequence>
<evidence type="ECO:0000256" key="5">
    <source>
        <dbReference type="SAM" id="SignalP"/>
    </source>
</evidence>
<evidence type="ECO:0000256" key="2">
    <source>
        <dbReference type="ARBA" id="ARBA00023043"/>
    </source>
</evidence>